<accession>A0A5N5H4A2</accession>
<organism evidence="1 2">
    <name type="scientific">Pyrus ussuriensis x Pyrus communis</name>
    <dbReference type="NCBI Taxonomy" id="2448454"/>
    <lineage>
        <taxon>Eukaryota</taxon>
        <taxon>Viridiplantae</taxon>
        <taxon>Streptophyta</taxon>
        <taxon>Embryophyta</taxon>
        <taxon>Tracheophyta</taxon>
        <taxon>Spermatophyta</taxon>
        <taxon>Magnoliopsida</taxon>
        <taxon>eudicotyledons</taxon>
        <taxon>Gunneridae</taxon>
        <taxon>Pentapetalae</taxon>
        <taxon>rosids</taxon>
        <taxon>fabids</taxon>
        <taxon>Rosales</taxon>
        <taxon>Rosaceae</taxon>
        <taxon>Amygdaloideae</taxon>
        <taxon>Maleae</taxon>
        <taxon>Pyrus</taxon>
    </lineage>
</organism>
<protein>
    <submittedName>
        <fullName evidence="1">Uncharacterized protein</fullName>
    </submittedName>
</protein>
<dbReference type="AlphaFoldDB" id="A0A5N5H4A2"/>
<reference evidence="2" key="2">
    <citation type="submission" date="2019-10" db="EMBL/GenBank/DDBJ databases">
        <title>A de novo genome assembly of a pear dwarfing rootstock.</title>
        <authorList>
            <person name="Wang F."/>
            <person name="Wang J."/>
            <person name="Li S."/>
            <person name="Zhang Y."/>
            <person name="Fang M."/>
            <person name="Ma L."/>
            <person name="Zhao Y."/>
            <person name="Jiang S."/>
        </authorList>
    </citation>
    <scope>NUCLEOTIDE SEQUENCE [LARGE SCALE GENOMIC DNA]</scope>
</reference>
<reference evidence="1 2" key="1">
    <citation type="submission" date="2019-09" db="EMBL/GenBank/DDBJ databases">
        <authorList>
            <person name="Ou C."/>
        </authorList>
    </citation>
    <scope>NUCLEOTIDE SEQUENCE [LARGE SCALE GENOMIC DNA]</scope>
    <source>
        <strain evidence="1">S2</strain>
        <tissue evidence="1">Leaf</tissue>
    </source>
</reference>
<reference evidence="1 2" key="3">
    <citation type="submission" date="2019-11" db="EMBL/GenBank/DDBJ databases">
        <title>A de novo genome assembly of a pear dwarfing rootstock.</title>
        <authorList>
            <person name="Wang F."/>
            <person name="Wang J."/>
            <person name="Li S."/>
            <person name="Zhang Y."/>
            <person name="Fang M."/>
            <person name="Ma L."/>
            <person name="Zhao Y."/>
            <person name="Jiang S."/>
        </authorList>
    </citation>
    <scope>NUCLEOTIDE SEQUENCE [LARGE SCALE GENOMIC DNA]</scope>
    <source>
        <strain evidence="1">S2</strain>
        <tissue evidence="1">Leaf</tissue>
    </source>
</reference>
<proteinExistence type="predicted"/>
<dbReference type="Proteomes" id="UP000327157">
    <property type="component" value="Chromosome 4"/>
</dbReference>
<evidence type="ECO:0000313" key="2">
    <source>
        <dbReference type="Proteomes" id="UP000327157"/>
    </source>
</evidence>
<evidence type="ECO:0000313" key="1">
    <source>
        <dbReference type="EMBL" id="KAB2622755.1"/>
    </source>
</evidence>
<keyword evidence="2" id="KW-1185">Reference proteome</keyword>
<dbReference type="EMBL" id="SMOL01000231">
    <property type="protein sequence ID" value="KAB2622755.1"/>
    <property type="molecule type" value="Genomic_DNA"/>
</dbReference>
<name>A0A5N5H4A2_9ROSA</name>
<sequence>MSQLIRSRKAMTTALRSIPYPPTSATTALAEMDPKSVNLIDLVGPRVSRVPTSSASSVALLVSARRGHRRPCMPNTTSASTTDALGSQQGFGNCCNIRGDFAEILTNYNFGDINDNMLTYVNRLFAERYKSVLRRVARRSLRTRKKIGCSSAIIFRSPTICGVQNSQRLMSLQTFMGWGMPGSGNLEPLDFTVEGRRDCFDNRGG</sequence>
<comment type="caution">
    <text evidence="1">The sequence shown here is derived from an EMBL/GenBank/DDBJ whole genome shotgun (WGS) entry which is preliminary data.</text>
</comment>
<gene>
    <name evidence="1" type="ORF">D8674_024937</name>
</gene>